<evidence type="ECO:0000313" key="2">
    <source>
        <dbReference type="Proteomes" id="UP000314294"/>
    </source>
</evidence>
<name>A0A4Z2E8V9_9TELE</name>
<evidence type="ECO:0000313" key="1">
    <source>
        <dbReference type="EMBL" id="TNN25336.1"/>
    </source>
</evidence>
<gene>
    <name evidence="1" type="primary">Slco1a6</name>
    <name evidence="1" type="ORF">EYF80_064536</name>
</gene>
<proteinExistence type="predicted"/>
<accession>A0A4Z2E8V9</accession>
<dbReference type="GO" id="GO:0055085">
    <property type="term" value="P:transmembrane transport"/>
    <property type="evidence" value="ECO:0007669"/>
    <property type="project" value="InterPro"/>
</dbReference>
<protein>
    <submittedName>
        <fullName evidence="1">Solute carrier organic anion transporter family member 1A6</fullName>
    </submittedName>
</protein>
<dbReference type="AlphaFoldDB" id="A0A4Z2E8V9"/>
<dbReference type="InterPro" id="IPR004156">
    <property type="entry name" value="OATP"/>
</dbReference>
<dbReference type="GO" id="GO:0016020">
    <property type="term" value="C:membrane"/>
    <property type="evidence" value="ECO:0007669"/>
    <property type="project" value="InterPro"/>
</dbReference>
<comment type="caution">
    <text evidence="1">The sequence shown here is derived from an EMBL/GenBank/DDBJ whole genome shotgun (WGS) entry which is preliminary data.</text>
</comment>
<dbReference type="EMBL" id="SRLO01012821">
    <property type="protein sequence ID" value="TNN25336.1"/>
    <property type="molecule type" value="Genomic_DNA"/>
</dbReference>
<reference evidence="1 2" key="1">
    <citation type="submission" date="2019-03" db="EMBL/GenBank/DDBJ databases">
        <title>First draft genome of Liparis tanakae, snailfish: a comprehensive survey of snailfish specific genes.</title>
        <authorList>
            <person name="Kim W."/>
            <person name="Song I."/>
            <person name="Jeong J.-H."/>
            <person name="Kim D."/>
            <person name="Kim S."/>
            <person name="Ryu S."/>
            <person name="Song J.Y."/>
            <person name="Lee S.K."/>
        </authorList>
    </citation>
    <scope>NUCLEOTIDE SEQUENCE [LARGE SCALE GENOMIC DNA]</scope>
    <source>
        <tissue evidence="1">Muscle</tissue>
    </source>
</reference>
<dbReference type="Proteomes" id="UP000314294">
    <property type="component" value="Unassembled WGS sequence"/>
</dbReference>
<keyword evidence="2" id="KW-1185">Reference proteome</keyword>
<organism evidence="1 2">
    <name type="scientific">Liparis tanakae</name>
    <name type="common">Tanaka's snailfish</name>
    <dbReference type="NCBI Taxonomy" id="230148"/>
    <lineage>
        <taxon>Eukaryota</taxon>
        <taxon>Metazoa</taxon>
        <taxon>Chordata</taxon>
        <taxon>Craniata</taxon>
        <taxon>Vertebrata</taxon>
        <taxon>Euteleostomi</taxon>
        <taxon>Actinopterygii</taxon>
        <taxon>Neopterygii</taxon>
        <taxon>Teleostei</taxon>
        <taxon>Neoteleostei</taxon>
        <taxon>Acanthomorphata</taxon>
        <taxon>Eupercaria</taxon>
        <taxon>Perciformes</taxon>
        <taxon>Cottioidei</taxon>
        <taxon>Cottales</taxon>
        <taxon>Liparidae</taxon>
        <taxon>Liparis</taxon>
    </lineage>
</organism>
<dbReference type="OrthoDB" id="5062115at2759"/>
<sequence length="43" mass="4828">MMILTYLVSVNGFIGMITFKPKYMEQVFGQSASKAILLIGTER</sequence>
<dbReference type="Pfam" id="PF03137">
    <property type="entry name" value="OATP"/>
    <property type="match status" value="1"/>
</dbReference>